<dbReference type="InterPro" id="IPR006016">
    <property type="entry name" value="UspA"/>
</dbReference>
<gene>
    <name evidence="3" type="ORF">GCM10023314_12190</name>
</gene>
<dbReference type="PANTHER" id="PTHR46268">
    <property type="entry name" value="STRESS RESPONSE PROTEIN NHAX"/>
    <property type="match status" value="1"/>
</dbReference>
<protein>
    <recommendedName>
        <fullName evidence="2">UspA domain-containing protein</fullName>
    </recommendedName>
</protein>
<comment type="caution">
    <text evidence="3">The sequence shown here is derived from an EMBL/GenBank/DDBJ whole genome shotgun (WGS) entry which is preliminary data.</text>
</comment>
<evidence type="ECO:0000259" key="2">
    <source>
        <dbReference type="Pfam" id="PF00582"/>
    </source>
</evidence>
<dbReference type="EMBL" id="BAABJJ010000013">
    <property type="protein sequence ID" value="GAA4940875.1"/>
    <property type="molecule type" value="Genomic_DNA"/>
</dbReference>
<dbReference type="RefSeq" id="WP_345190823.1">
    <property type="nucleotide sequence ID" value="NZ_BAABJJ010000013.1"/>
</dbReference>
<dbReference type="InterPro" id="IPR014729">
    <property type="entry name" value="Rossmann-like_a/b/a_fold"/>
</dbReference>
<evidence type="ECO:0000313" key="4">
    <source>
        <dbReference type="Proteomes" id="UP001501302"/>
    </source>
</evidence>
<reference evidence="4" key="1">
    <citation type="journal article" date="2019" name="Int. J. Syst. Evol. Microbiol.">
        <title>The Global Catalogue of Microorganisms (GCM) 10K type strain sequencing project: providing services to taxonomists for standard genome sequencing and annotation.</title>
        <authorList>
            <consortium name="The Broad Institute Genomics Platform"/>
            <consortium name="The Broad Institute Genome Sequencing Center for Infectious Disease"/>
            <person name="Wu L."/>
            <person name="Ma J."/>
        </authorList>
    </citation>
    <scope>NUCLEOTIDE SEQUENCE [LARGE SCALE GENOMIC DNA]</scope>
    <source>
        <strain evidence="4">JCM 18285</strain>
    </source>
</reference>
<accession>A0ABP9GGS3</accession>
<dbReference type="Pfam" id="PF00582">
    <property type="entry name" value="Usp"/>
    <property type="match status" value="1"/>
</dbReference>
<dbReference type="CDD" id="cd00293">
    <property type="entry name" value="USP-like"/>
    <property type="match status" value="1"/>
</dbReference>
<dbReference type="Gene3D" id="3.40.50.620">
    <property type="entry name" value="HUPs"/>
    <property type="match status" value="2"/>
</dbReference>
<dbReference type="PANTHER" id="PTHR46268:SF22">
    <property type="entry name" value="SENSOR PROTEIN KDPD-RELATED"/>
    <property type="match status" value="1"/>
</dbReference>
<proteinExistence type="inferred from homology"/>
<organism evidence="3 4">
    <name type="scientific">Algibacter agarivorans</name>
    <dbReference type="NCBI Taxonomy" id="1109741"/>
    <lineage>
        <taxon>Bacteria</taxon>
        <taxon>Pseudomonadati</taxon>
        <taxon>Bacteroidota</taxon>
        <taxon>Flavobacteriia</taxon>
        <taxon>Flavobacteriales</taxon>
        <taxon>Flavobacteriaceae</taxon>
        <taxon>Algibacter</taxon>
    </lineage>
</organism>
<dbReference type="PRINTS" id="PR01438">
    <property type="entry name" value="UNVRSLSTRESS"/>
</dbReference>
<name>A0ABP9GGS3_9FLAO</name>
<dbReference type="InterPro" id="IPR006015">
    <property type="entry name" value="Universal_stress_UspA"/>
</dbReference>
<dbReference type="Proteomes" id="UP001501302">
    <property type="component" value="Unassembled WGS sequence"/>
</dbReference>
<feature type="domain" description="UspA" evidence="2">
    <location>
        <begin position="1"/>
        <end position="146"/>
    </location>
</feature>
<evidence type="ECO:0000256" key="1">
    <source>
        <dbReference type="ARBA" id="ARBA00008791"/>
    </source>
</evidence>
<evidence type="ECO:0000313" key="3">
    <source>
        <dbReference type="EMBL" id="GAA4940875.1"/>
    </source>
</evidence>
<dbReference type="SUPFAM" id="SSF52402">
    <property type="entry name" value="Adenine nucleotide alpha hydrolases-like"/>
    <property type="match status" value="2"/>
</dbReference>
<keyword evidence="4" id="KW-1185">Reference proteome</keyword>
<sequence length="283" mass="32697">MKNILLPTDFSENSWNAISYALNLFKNETCTMYLLNTYTPVIYHVEYVLVEPSRYGMADAVRESALEQLDEFKTRIKKEFNNPKHAIESMAAFNNLISEIKDIVKEKAIDYVVMGTKGATGLKEVLFGSNTVHVFKNVKCPVLAIPDGFDFETPHEVLFPTDYEINYKDHHIKPILDIISLYNTRVNILHATYGYDLSEAQEENKKVLEKYFEKSAYLFQSISNQTIEEGINNFQLKARINLLVMINNKHSFFENLFFKNTINKIGFHLNIPFLVIPSKNNKT</sequence>
<comment type="similarity">
    <text evidence="1">Belongs to the universal stress protein A family.</text>
</comment>